<protein>
    <submittedName>
        <fullName evidence="1">Uncharacterized protein</fullName>
    </submittedName>
</protein>
<dbReference type="AlphaFoldDB" id="A0A6M8NVM6"/>
<name>A0A6M8NVM6_9BACT</name>
<keyword evidence="2" id="KW-1185">Reference proteome</keyword>
<organism evidence="1 2">
    <name type="scientific">Arcobacter cloacae</name>
    <dbReference type="NCBI Taxonomy" id="1054034"/>
    <lineage>
        <taxon>Bacteria</taxon>
        <taxon>Pseudomonadati</taxon>
        <taxon>Campylobacterota</taxon>
        <taxon>Epsilonproteobacteria</taxon>
        <taxon>Campylobacterales</taxon>
        <taxon>Arcobacteraceae</taxon>
        <taxon>Arcobacter</taxon>
    </lineage>
</organism>
<gene>
    <name evidence="1" type="ORF">CP963_06880</name>
</gene>
<dbReference type="EMBL" id="NXII01000007">
    <property type="protein sequence ID" value="RXI41487.1"/>
    <property type="molecule type" value="Genomic_DNA"/>
</dbReference>
<evidence type="ECO:0000313" key="2">
    <source>
        <dbReference type="Proteomes" id="UP000290378"/>
    </source>
</evidence>
<dbReference type="RefSeq" id="WP_129013461.1">
    <property type="nucleotide sequence ID" value="NZ_CBCSEI010000015.1"/>
</dbReference>
<accession>A0A6M8NVM6</accession>
<proteinExistence type="predicted"/>
<reference evidence="1 2" key="1">
    <citation type="submission" date="2017-09" db="EMBL/GenBank/DDBJ databases">
        <title>Genomics of the genus Arcobacter.</title>
        <authorList>
            <person name="Perez-Cataluna A."/>
            <person name="Figueras M.J."/>
            <person name="Salas-Masso N."/>
        </authorList>
    </citation>
    <scope>NUCLEOTIDE SEQUENCE [LARGE SCALE GENOMIC DNA]</scope>
    <source>
        <strain evidence="1 2">CECT 7834</strain>
    </source>
</reference>
<evidence type="ECO:0000313" key="1">
    <source>
        <dbReference type="EMBL" id="RXI41487.1"/>
    </source>
</evidence>
<sequence>MGYADKLKLNTTKIKTEEKVLEEKVVKKKSMGRPKKIQSEVRNMAIPVALNQIEKDWIEEQANKMSKEIGVKITTSAWMRMVLLKDMPNVEENI</sequence>
<comment type="caution">
    <text evidence="1">The sequence shown here is derived from an EMBL/GenBank/DDBJ whole genome shotgun (WGS) entry which is preliminary data.</text>
</comment>
<dbReference type="Proteomes" id="UP000290378">
    <property type="component" value="Unassembled WGS sequence"/>
</dbReference>